<dbReference type="PANTHER" id="PTHR33990:SF1">
    <property type="entry name" value="PROTEIN YJDN"/>
    <property type="match status" value="1"/>
</dbReference>
<dbReference type="AlphaFoldDB" id="A0AAJ5VX16"/>
<organism evidence="2 3">
    <name type="scientific">Candidatus Devosia phytovorans</name>
    <dbReference type="NCBI Taxonomy" id="3121372"/>
    <lineage>
        <taxon>Bacteria</taxon>
        <taxon>Pseudomonadati</taxon>
        <taxon>Pseudomonadota</taxon>
        <taxon>Alphaproteobacteria</taxon>
        <taxon>Hyphomicrobiales</taxon>
        <taxon>Devosiaceae</taxon>
        <taxon>Devosia</taxon>
    </lineage>
</organism>
<dbReference type="EMBL" id="CP119312">
    <property type="protein sequence ID" value="WEK04969.1"/>
    <property type="molecule type" value="Genomic_DNA"/>
</dbReference>
<dbReference type="InterPro" id="IPR004360">
    <property type="entry name" value="Glyas_Fos-R_dOase_dom"/>
</dbReference>
<sequence>MTIKTTTHLNFRGEAQAALEFYQSVFGGQIALVTYAQLGAVEQPGQEQQIIWGQVESPEGFHIMAYDVRPSQDYAAGVNPVFVSVRGETADEIQGYWDRLADGAAVIQPIGPSGWSPLYGMLKDRFGVTWVIDVAVAHGG</sequence>
<evidence type="ECO:0000259" key="1">
    <source>
        <dbReference type="Pfam" id="PF00903"/>
    </source>
</evidence>
<gene>
    <name evidence="2" type="ORF">P0Y65_01570</name>
</gene>
<dbReference type="InterPro" id="IPR029068">
    <property type="entry name" value="Glyas_Bleomycin-R_OHBP_Dase"/>
</dbReference>
<accession>A0AAJ5VX16</accession>
<dbReference type="PANTHER" id="PTHR33990">
    <property type="entry name" value="PROTEIN YJDN-RELATED"/>
    <property type="match status" value="1"/>
</dbReference>
<dbReference type="Proteomes" id="UP001217476">
    <property type="component" value="Chromosome"/>
</dbReference>
<feature type="domain" description="Glyoxalase/fosfomycin resistance/dioxygenase" evidence="1">
    <location>
        <begin position="11"/>
        <end position="131"/>
    </location>
</feature>
<dbReference type="CDD" id="cd06588">
    <property type="entry name" value="PhnB_like"/>
    <property type="match status" value="1"/>
</dbReference>
<reference evidence="2" key="1">
    <citation type="submission" date="2023-03" db="EMBL/GenBank/DDBJ databases">
        <title>Andean soil-derived lignocellulolytic bacterial consortium as a source of novel taxa and putative plastic-active enzymes.</title>
        <authorList>
            <person name="Diaz-Garcia L."/>
            <person name="Chuvochina M."/>
            <person name="Feuerriegel G."/>
            <person name="Bunk B."/>
            <person name="Sproer C."/>
            <person name="Streit W.R."/>
            <person name="Rodriguez L.M."/>
            <person name="Overmann J."/>
            <person name="Jimenez D.J."/>
        </authorList>
    </citation>
    <scope>NUCLEOTIDE SEQUENCE</scope>
    <source>
        <strain evidence="2">MAG 4196</strain>
    </source>
</reference>
<dbReference type="InterPro" id="IPR028973">
    <property type="entry name" value="PhnB-like"/>
</dbReference>
<protein>
    <submittedName>
        <fullName evidence="2">VOC family protein</fullName>
    </submittedName>
</protein>
<dbReference type="Gene3D" id="3.10.180.10">
    <property type="entry name" value="2,3-Dihydroxybiphenyl 1,2-Dioxygenase, domain 1"/>
    <property type="match status" value="1"/>
</dbReference>
<name>A0AAJ5VX16_9HYPH</name>
<evidence type="ECO:0000313" key="2">
    <source>
        <dbReference type="EMBL" id="WEK04969.1"/>
    </source>
</evidence>
<evidence type="ECO:0000313" key="3">
    <source>
        <dbReference type="Proteomes" id="UP001217476"/>
    </source>
</evidence>
<dbReference type="Pfam" id="PF00903">
    <property type="entry name" value="Glyoxalase"/>
    <property type="match status" value="1"/>
</dbReference>
<proteinExistence type="predicted"/>
<dbReference type="SUPFAM" id="SSF54593">
    <property type="entry name" value="Glyoxalase/Bleomycin resistance protein/Dihydroxybiphenyl dioxygenase"/>
    <property type="match status" value="1"/>
</dbReference>